<keyword evidence="4" id="KW-1133">Transmembrane helix</keyword>
<evidence type="ECO:0000259" key="5">
    <source>
        <dbReference type="PROSITE" id="PS00623"/>
    </source>
</evidence>
<evidence type="ECO:0000256" key="3">
    <source>
        <dbReference type="SAM" id="MobiDB-lite"/>
    </source>
</evidence>
<feature type="domain" description="Glucose-methanol-choline oxidoreductase N-terminal" evidence="6">
    <location>
        <begin position="427"/>
        <end position="441"/>
    </location>
</feature>
<evidence type="ECO:0000313" key="7">
    <source>
        <dbReference type="EMBL" id="ROV97992.1"/>
    </source>
</evidence>
<keyword evidence="8" id="KW-1185">Reference proteome</keyword>
<proteinExistence type="inferred from homology"/>
<dbReference type="Proteomes" id="UP000283895">
    <property type="component" value="Unassembled WGS sequence"/>
</dbReference>
<dbReference type="InterPro" id="IPR000172">
    <property type="entry name" value="GMC_OxRdtase_N"/>
</dbReference>
<comment type="similarity">
    <text evidence="1 2">Belongs to the GMC oxidoreductase family.</text>
</comment>
<dbReference type="GO" id="GO:0050660">
    <property type="term" value="F:flavin adenine dinucleotide binding"/>
    <property type="evidence" value="ECO:0007669"/>
    <property type="project" value="InterPro"/>
</dbReference>
<dbReference type="SUPFAM" id="SSF54373">
    <property type="entry name" value="FAD-linked reductases, C-terminal domain"/>
    <property type="match status" value="1"/>
</dbReference>
<keyword evidence="2" id="KW-0285">Flavoprotein</keyword>
<organism evidence="7 8">
    <name type="scientific">Cytospora schulzeri</name>
    <dbReference type="NCBI Taxonomy" id="448051"/>
    <lineage>
        <taxon>Eukaryota</taxon>
        <taxon>Fungi</taxon>
        <taxon>Dikarya</taxon>
        <taxon>Ascomycota</taxon>
        <taxon>Pezizomycotina</taxon>
        <taxon>Sordariomycetes</taxon>
        <taxon>Sordariomycetidae</taxon>
        <taxon>Diaporthales</taxon>
        <taxon>Cytosporaceae</taxon>
        <taxon>Cytospora</taxon>
    </lineage>
</organism>
<reference evidence="7 8" key="1">
    <citation type="submission" date="2015-09" db="EMBL/GenBank/DDBJ databases">
        <title>Host preference determinants of Valsa canker pathogens revealed by comparative genomics.</title>
        <authorList>
            <person name="Yin Z."/>
            <person name="Huang L."/>
        </authorList>
    </citation>
    <scope>NUCLEOTIDE SEQUENCE [LARGE SCALE GENOMIC DNA]</scope>
    <source>
        <strain evidence="7 8">03-1</strain>
    </source>
</reference>
<dbReference type="PROSITE" id="PS00623">
    <property type="entry name" value="GMC_OXRED_1"/>
    <property type="match status" value="1"/>
</dbReference>
<feature type="domain" description="Glucose-methanol-choline oxidoreductase N-terminal" evidence="5">
    <location>
        <begin position="263"/>
        <end position="286"/>
    </location>
</feature>
<evidence type="ECO:0000313" key="8">
    <source>
        <dbReference type="Proteomes" id="UP000283895"/>
    </source>
</evidence>
<dbReference type="Gene3D" id="3.30.410.10">
    <property type="entry name" value="Cholesterol Oxidase, domain 2"/>
    <property type="match status" value="1"/>
</dbReference>
<name>A0A423W3T3_9PEZI</name>
<comment type="caution">
    <text evidence="7">The sequence shown here is derived from an EMBL/GenBank/DDBJ whole genome shotgun (WGS) entry which is preliminary data.</text>
</comment>
<dbReference type="STRING" id="356882.A0A423W3T3"/>
<feature type="transmembrane region" description="Helical" evidence="4">
    <location>
        <begin position="31"/>
        <end position="53"/>
    </location>
</feature>
<keyword evidence="4" id="KW-0812">Transmembrane</keyword>
<dbReference type="AlphaFoldDB" id="A0A423W3T3"/>
<evidence type="ECO:0000259" key="6">
    <source>
        <dbReference type="PROSITE" id="PS00624"/>
    </source>
</evidence>
<feature type="region of interest" description="Disordered" evidence="3">
    <location>
        <begin position="89"/>
        <end position="143"/>
    </location>
</feature>
<dbReference type="EMBL" id="LKEA01000027">
    <property type="protein sequence ID" value="ROV97992.1"/>
    <property type="molecule type" value="Genomic_DNA"/>
</dbReference>
<dbReference type="PANTHER" id="PTHR47190">
    <property type="entry name" value="DEHYDROGENASE, PUTATIVE-RELATED"/>
    <property type="match status" value="1"/>
</dbReference>
<keyword evidence="4" id="KW-0472">Membrane</keyword>
<dbReference type="InterPro" id="IPR053208">
    <property type="entry name" value="GMC_Oxidoreductase_CD"/>
</dbReference>
<evidence type="ECO:0000256" key="1">
    <source>
        <dbReference type="ARBA" id="ARBA00010790"/>
    </source>
</evidence>
<dbReference type="InterPro" id="IPR036188">
    <property type="entry name" value="FAD/NAD-bd_sf"/>
</dbReference>
<dbReference type="OrthoDB" id="413885at2759"/>
<sequence>MRRKVNKVKHVYHPVTTTKSSSSGGKLSKTAIIAISVVIAVLVIAIVIGFLIWRHKKSKGKGISSGTVTGYSADATGGLYGGTPGAYAGGSGYPQHHDDEKHESSGYVSDPDSASEYSTGSGGGGAGGGGYHGTAGHETKKQMAMRSTLQAVVAGLLLPAALGAPRTRVQRDGDWTTDTYDYIVVGAGPAGIIVADRLSETGGKTLLLEQGGPSYGITGGTERPDWLDGTDLSRVDVPGLYNTIFATGGESLMCGDRYSAYGGCNIGGSSSINAGLFFEPPASDWDTFHPAGWKSADVEAATQRLYAKQASLEVTSPDNVHSSYEAVKEWLVDGAGYSEVNINDEADRKDAVFGHTQYDYKGGQRAGPVTTYLQSALQRSNFLLKSNVTVTRAVRTGSKATGVLATVNDVDTTINLTSTGRVIFSGGAIFSPSLLMHSGIGPADTLATMSKAGALDPALEPSSWINNSAVGAQLFDNPNTFIVLTSPDVESYTYSYDSPIQSDEDLYLDSRSGPYSFAGQTSVFWSHINHTDGTPPTGVQGTVGTTGSFDYNNASTITLNVYGTSGLLSTGKVVVSQNSDSGKFIPGPGDSFFYSDSEGRDADDVAQFIFDIFSALDKSGSGLEPLNIAKNATKAEIRKYITTPSSYATGQVNHWSSSCRIGKCVDAQTRVVGMDNLHVVDASVLAPLTVNPQFGVMVAGERGAELIKGLGSSTNGSAVVGGSIAVHL</sequence>
<dbReference type="PRINTS" id="PR00411">
    <property type="entry name" value="PNDRDTASEI"/>
</dbReference>
<gene>
    <name evidence="7" type="ORF">VMCG_06978</name>
</gene>
<evidence type="ECO:0000256" key="2">
    <source>
        <dbReference type="RuleBase" id="RU003968"/>
    </source>
</evidence>
<protein>
    <recommendedName>
        <fullName evidence="5 6">Glucose-methanol-choline oxidoreductase N-terminal domain-containing protein</fullName>
    </recommendedName>
</protein>
<dbReference type="PROSITE" id="PS00624">
    <property type="entry name" value="GMC_OXRED_2"/>
    <property type="match status" value="1"/>
</dbReference>
<dbReference type="SUPFAM" id="SSF51905">
    <property type="entry name" value="FAD/NAD(P)-binding domain"/>
    <property type="match status" value="1"/>
</dbReference>
<evidence type="ECO:0000256" key="4">
    <source>
        <dbReference type="SAM" id="Phobius"/>
    </source>
</evidence>
<dbReference type="Pfam" id="PF00732">
    <property type="entry name" value="GMC_oxred_N"/>
    <property type="match status" value="1"/>
</dbReference>
<keyword evidence="2" id="KW-0274">FAD</keyword>
<feature type="compositionally biased region" description="Gly residues" evidence="3">
    <location>
        <begin position="120"/>
        <end position="133"/>
    </location>
</feature>
<dbReference type="Gene3D" id="3.50.50.60">
    <property type="entry name" value="FAD/NAD(P)-binding domain"/>
    <property type="match status" value="1"/>
</dbReference>
<accession>A0A423W3T3</accession>
<dbReference type="PANTHER" id="PTHR47190:SF1">
    <property type="entry name" value="GLUCOSE-METHANOL-CHOLINE OXIDOREDUCTASE N-TERMINAL DOMAIN-CONTAINING PROTEIN"/>
    <property type="match status" value="1"/>
</dbReference>
<dbReference type="GO" id="GO:0016614">
    <property type="term" value="F:oxidoreductase activity, acting on CH-OH group of donors"/>
    <property type="evidence" value="ECO:0007669"/>
    <property type="project" value="InterPro"/>
</dbReference>
<dbReference type="InterPro" id="IPR007867">
    <property type="entry name" value="GMC_OxRtase_C"/>
</dbReference>
<dbReference type="Pfam" id="PF05199">
    <property type="entry name" value="GMC_oxred_C"/>
    <property type="match status" value="1"/>
</dbReference>
<feature type="compositionally biased region" description="Basic and acidic residues" evidence="3">
    <location>
        <begin position="95"/>
        <end position="104"/>
    </location>
</feature>